<sequence>MELSESSTPISASLPSSIVLYQSIIRLVDPWLDELYSSMYSQTRSLATTTEASTSSAKSQPGATIGLAPECSPIRDDSNADAGLRCPSACPISYIVSNTEGTPITWCSSATPPDVDSTGTLATGAKAGIVVGAIAGALASVGFLFFLHRRRGQRRTSKRTSKGGEDGIIRIGDLDEKPELDGYAFRHEIDGAAKAAELIDLRKFELSGIGQPAELEGSTVNQRSPLLSPSTNDSQRIDGAKDSEPIDHSQLPDSDETPRSSLAVDAPPSSSDAREVAPEASPGFEALGSRRM</sequence>
<keyword evidence="4" id="KW-1185">Reference proteome</keyword>
<gene>
    <name evidence="3" type="ORF">EX30DRAFT_372174</name>
</gene>
<protein>
    <recommendedName>
        <fullName evidence="5">Membrane anchor Opy2 N-terminal domain-containing protein</fullName>
    </recommendedName>
</protein>
<keyword evidence="2" id="KW-0472">Membrane</keyword>
<feature type="compositionally biased region" description="Polar residues" evidence="1">
    <location>
        <begin position="218"/>
        <end position="234"/>
    </location>
</feature>
<dbReference type="Proteomes" id="UP000298138">
    <property type="component" value="Unassembled WGS sequence"/>
</dbReference>
<feature type="region of interest" description="Disordered" evidence="1">
    <location>
        <begin position="50"/>
        <end position="71"/>
    </location>
</feature>
<evidence type="ECO:0008006" key="5">
    <source>
        <dbReference type="Google" id="ProtNLM"/>
    </source>
</evidence>
<reference evidence="3 4" key="1">
    <citation type="submission" date="2019-04" db="EMBL/GenBank/DDBJ databases">
        <title>Comparative genomics and transcriptomics to analyze fruiting body development in filamentous ascomycetes.</title>
        <authorList>
            <consortium name="DOE Joint Genome Institute"/>
            <person name="Lutkenhaus R."/>
            <person name="Traeger S."/>
            <person name="Breuer J."/>
            <person name="Kuo A."/>
            <person name="Lipzen A."/>
            <person name="Pangilinan J."/>
            <person name="Dilworth D."/>
            <person name="Sandor L."/>
            <person name="Poggeler S."/>
            <person name="Barry K."/>
            <person name="Grigoriev I.V."/>
            <person name="Nowrousian M."/>
        </authorList>
    </citation>
    <scope>NUCLEOTIDE SEQUENCE [LARGE SCALE GENOMIC DNA]</scope>
    <source>
        <strain evidence="3 4">CBS 389.68</strain>
    </source>
</reference>
<feature type="compositionally biased region" description="Basic and acidic residues" evidence="1">
    <location>
        <begin position="235"/>
        <end position="247"/>
    </location>
</feature>
<name>A0A4S2MVA7_9PEZI</name>
<dbReference type="InParanoid" id="A0A4S2MVA7"/>
<feature type="compositionally biased region" description="Low complexity" evidence="1">
    <location>
        <begin position="50"/>
        <end position="59"/>
    </location>
</feature>
<dbReference type="EMBL" id="ML220124">
    <property type="protein sequence ID" value="TGZ80542.1"/>
    <property type="molecule type" value="Genomic_DNA"/>
</dbReference>
<proteinExistence type="predicted"/>
<evidence type="ECO:0000313" key="3">
    <source>
        <dbReference type="EMBL" id="TGZ80542.1"/>
    </source>
</evidence>
<accession>A0A4S2MVA7</accession>
<dbReference type="AlphaFoldDB" id="A0A4S2MVA7"/>
<evidence type="ECO:0000256" key="1">
    <source>
        <dbReference type="SAM" id="MobiDB-lite"/>
    </source>
</evidence>
<evidence type="ECO:0000256" key="2">
    <source>
        <dbReference type="SAM" id="Phobius"/>
    </source>
</evidence>
<feature type="region of interest" description="Disordered" evidence="1">
    <location>
        <begin position="215"/>
        <end position="292"/>
    </location>
</feature>
<feature type="transmembrane region" description="Helical" evidence="2">
    <location>
        <begin position="127"/>
        <end position="147"/>
    </location>
</feature>
<keyword evidence="2" id="KW-0812">Transmembrane</keyword>
<organism evidence="3 4">
    <name type="scientific">Ascodesmis nigricans</name>
    <dbReference type="NCBI Taxonomy" id="341454"/>
    <lineage>
        <taxon>Eukaryota</taxon>
        <taxon>Fungi</taxon>
        <taxon>Dikarya</taxon>
        <taxon>Ascomycota</taxon>
        <taxon>Pezizomycotina</taxon>
        <taxon>Pezizomycetes</taxon>
        <taxon>Pezizales</taxon>
        <taxon>Ascodesmidaceae</taxon>
        <taxon>Ascodesmis</taxon>
    </lineage>
</organism>
<evidence type="ECO:0000313" key="4">
    <source>
        <dbReference type="Proteomes" id="UP000298138"/>
    </source>
</evidence>
<keyword evidence="2" id="KW-1133">Transmembrane helix</keyword>